<dbReference type="PANTHER" id="PTHR43272">
    <property type="entry name" value="LONG-CHAIN-FATTY-ACID--COA LIGASE"/>
    <property type="match status" value="1"/>
</dbReference>
<dbReference type="GO" id="GO:0005811">
    <property type="term" value="C:lipid droplet"/>
    <property type="evidence" value="ECO:0007669"/>
    <property type="project" value="TreeGrafter"/>
</dbReference>
<gene>
    <name evidence="7" type="ORF">KFE25_010062</name>
</gene>
<protein>
    <recommendedName>
        <fullName evidence="6">AMP-dependent synthetase/ligase domain-containing protein</fullName>
    </recommendedName>
</protein>
<evidence type="ECO:0000256" key="2">
    <source>
        <dbReference type="ARBA" id="ARBA00022598"/>
    </source>
</evidence>
<dbReference type="Proteomes" id="UP000751190">
    <property type="component" value="Unassembled WGS sequence"/>
</dbReference>
<evidence type="ECO:0000313" key="8">
    <source>
        <dbReference type="Proteomes" id="UP000751190"/>
    </source>
</evidence>
<dbReference type="InterPro" id="IPR042099">
    <property type="entry name" value="ANL_N_sf"/>
</dbReference>
<dbReference type="OrthoDB" id="1700726at2759"/>
<keyword evidence="2" id="KW-0436">Ligase</keyword>
<evidence type="ECO:0000256" key="3">
    <source>
        <dbReference type="ARBA" id="ARBA00022741"/>
    </source>
</evidence>
<evidence type="ECO:0000256" key="1">
    <source>
        <dbReference type="ARBA" id="ARBA00006432"/>
    </source>
</evidence>
<proteinExistence type="inferred from homology"/>
<evidence type="ECO:0000259" key="6">
    <source>
        <dbReference type="Pfam" id="PF00501"/>
    </source>
</evidence>
<dbReference type="Gene3D" id="3.40.50.12780">
    <property type="entry name" value="N-terminal domain of ligase-like"/>
    <property type="match status" value="1"/>
</dbReference>
<dbReference type="Pfam" id="PF00501">
    <property type="entry name" value="AMP-binding"/>
    <property type="match status" value="1"/>
</dbReference>
<dbReference type="GO" id="GO:0005783">
    <property type="term" value="C:endoplasmic reticulum"/>
    <property type="evidence" value="ECO:0007669"/>
    <property type="project" value="TreeGrafter"/>
</dbReference>
<dbReference type="GO" id="GO:0004467">
    <property type="term" value="F:long-chain fatty acid-CoA ligase activity"/>
    <property type="evidence" value="ECO:0007669"/>
    <property type="project" value="UniProtKB-EC"/>
</dbReference>
<evidence type="ECO:0000256" key="4">
    <source>
        <dbReference type="ARBA" id="ARBA00022840"/>
    </source>
</evidence>
<keyword evidence="3" id="KW-0547">Nucleotide-binding</keyword>
<dbReference type="PROSITE" id="PS00455">
    <property type="entry name" value="AMP_BINDING"/>
    <property type="match status" value="1"/>
</dbReference>
<reference evidence="7" key="1">
    <citation type="submission" date="2021-05" db="EMBL/GenBank/DDBJ databases">
        <title>The genome of the haptophyte Pavlova lutheri (Diacronema luteri, Pavlovales) - a model for lipid biosynthesis in eukaryotic algae.</title>
        <authorList>
            <person name="Hulatt C.J."/>
            <person name="Posewitz M.C."/>
        </authorList>
    </citation>
    <scope>NUCLEOTIDE SEQUENCE</scope>
    <source>
        <strain evidence="7">NIVA-4/92</strain>
    </source>
</reference>
<dbReference type="GO" id="GO:0005886">
    <property type="term" value="C:plasma membrane"/>
    <property type="evidence" value="ECO:0007669"/>
    <property type="project" value="TreeGrafter"/>
</dbReference>
<name>A0A8J6C9L8_DIALT</name>
<dbReference type="AlphaFoldDB" id="A0A8J6C9L8"/>
<keyword evidence="8" id="KW-1185">Reference proteome</keyword>
<dbReference type="GO" id="GO:0005524">
    <property type="term" value="F:ATP binding"/>
    <property type="evidence" value="ECO:0007669"/>
    <property type="project" value="UniProtKB-KW"/>
</dbReference>
<keyword evidence="4" id="KW-0067">ATP-binding</keyword>
<organism evidence="7 8">
    <name type="scientific">Diacronema lutheri</name>
    <name type="common">Unicellular marine alga</name>
    <name type="synonym">Monochrysis lutheri</name>
    <dbReference type="NCBI Taxonomy" id="2081491"/>
    <lineage>
        <taxon>Eukaryota</taxon>
        <taxon>Haptista</taxon>
        <taxon>Haptophyta</taxon>
        <taxon>Pavlovophyceae</taxon>
        <taxon>Pavlovales</taxon>
        <taxon>Pavlovaceae</taxon>
        <taxon>Diacronema</taxon>
    </lineage>
</organism>
<dbReference type="InterPro" id="IPR020845">
    <property type="entry name" value="AMP-binding_CS"/>
</dbReference>
<dbReference type="OMA" id="KIFQWAA"/>
<comment type="caution">
    <text evidence="7">The sequence shown here is derived from an EMBL/GenBank/DDBJ whole genome shotgun (WGS) entry which is preliminary data.</text>
</comment>
<comment type="catalytic activity">
    <reaction evidence="5">
        <text>a long-chain fatty acid + ATP + CoA = a long-chain fatty acyl-CoA + AMP + diphosphate</text>
        <dbReference type="Rhea" id="RHEA:15421"/>
        <dbReference type="ChEBI" id="CHEBI:30616"/>
        <dbReference type="ChEBI" id="CHEBI:33019"/>
        <dbReference type="ChEBI" id="CHEBI:57287"/>
        <dbReference type="ChEBI" id="CHEBI:57560"/>
        <dbReference type="ChEBI" id="CHEBI:83139"/>
        <dbReference type="ChEBI" id="CHEBI:456215"/>
        <dbReference type="EC" id="6.2.1.3"/>
    </reaction>
</comment>
<dbReference type="GO" id="GO:0035336">
    <property type="term" value="P:long-chain fatty-acyl-CoA metabolic process"/>
    <property type="evidence" value="ECO:0007669"/>
    <property type="project" value="TreeGrafter"/>
</dbReference>
<sequence>MFSPRRSTSASAQPLGVVDERGVLWKASRVGSFASTPEPGVNTIWDAITTAAKRYPAKRACGWRSVLTREMEPADGKSFEKLTLGPYEWLTYSELYAQIEAFGSALVSKTGLKPGEPIVIYADTQKDWMIAAYGAWRQGLKVVTIYSTLGEDGAQYGISQTEASVVVADAKLLKLLLKIAPDCKKLKHVVTIGSSDVSAPPYLSVHAMAQMTSSTAALVPPTPSKPSECAVIMYTSGTTGRPKGVMISHANVIALMAGTTCPTAVLMSDGTPLNSADVYLAYLPLAHIMELAVEITLYFLGMAIGYGSPHTLTPTSIKMKQTRPPQKGDAMALSPTVMVFAPAVLDKVYAGIKIKVANGSSLKQTLFGWALDDALAKYDKGGVGPGFLYNAVVFSSVQALLGGRVRMMVAGSAPLSADVQKFVQSCFNAPLRQGYGLTETCAATTLCALHDNTPSQVGPPQESACITLRDWEEGNYRNRDANDPAIGMRRGEILIGGPAVCLGYYVNERAPDADVVKRNAEDFVTINGMRFFCSGDIGQITPSGCVQIIDRKKDLVKLQQGEYVALSKVENALKNSSYTQIPYVYALSSKSYCIALLCPQHAAIRQLAASLQISGKELSELCAHPQIVAAVLKDLQAQCKAAKLAGFETPSKLILVSDEWTVENDMLTTTMKIKRKPIADRHASEIKAVYV</sequence>
<feature type="domain" description="AMP-dependent synthetase/ligase" evidence="6">
    <location>
        <begin position="85"/>
        <end position="505"/>
    </location>
</feature>
<dbReference type="SUPFAM" id="SSF56801">
    <property type="entry name" value="Acetyl-CoA synthetase-like"/>
    <property type="match status" value="1"/>
</dbReference>
<dbReference type="EMBL" id="JAGTXO010000012">
    <property type="protein sequence ID" value="KAG8464694.1"/>
    <property type="molecule type" value="Genomic_DNA"/>
</dbReference>
<comment type="similarity">
    <text evidence="1">Belongs to the ATP-dependent AMP-binding enzyme family.</text>
</comment>
<evidence type="ECO:0000256" key="5">
    <source>
        <dbReference type="ARBA" id="ARBA00036813"/>
    </source>
</evidence>
<evidence type="ECO:0000313" key="7">
    <source>
        <dbReference type="EMBL" id="KAG8464694.1"/>
    </source>
</evidence>
<dbReference type="PANTHER" id="PTHR43272:SF83">
    <property type="entry name" value="ACYL-COA SYNTHETASE LONG-CHAIN, ISOFORM J"/>
    <property type="match status" value="1"/>
</dbReference>
<dbReference type="InterPro" id="IPR000873">
    <property type="entry name" value="AMP-dep_synth/lig_dom"/>
</dbReference>
<accession>A0A8J6C9L8</accession>